<name>E0UKZ2_GLOV7</name>
<dbReference type="AlphaFoldDB" id="E0UKZ2"/>
<proteinExistence type="predicted"/>
<dbReference type="RefSeq" id="WP_013334372.1">
    <property type="nucleotide sequence ID" value="NC_014533.1"/>
</dbReference>
<gene>
    <name evidence="3" type="ordered locus">Cyan7822_5761</name>
</gene>
<dbReference type="Proteomes" id="UP000008206">
    <property type="component" value="Plasmid Cy782201"/>
</dbReference>
<feature type="domain" description="PBP" evidence="2">
    <location>
        <begin position="25"/>
        <end position="260"/>
    </location>
</feature>
<organism evidence="3 4">
    <name type="scientific">Gloeothece verrucosa (strain PCC 7822)</name>
    <name type="common">Cyanothece sp. (strain PCC 7822)</name>
    <dbReference type="NCBI Taxonomy" id="497965"/>
    <lineage>
        <taxon>Bacteria</taxon>
        <taxon>Bacillati</taxon>
        <taxon>Cyanobacteriota</taxon>
        <taxon>Cyanophyceae</taxon>
        <taxon>Oscillatoriophycideae</taxon>
        <taxon>Chroococcales</taxon>
        <taxon>Aphanothecaceae</taxon>
        <taxon>Gloeothece</taxon>
        <taxon>Gloeothece verrucosa</taxon>
    </lineage>
</organism>
<reference evidence="4" key="1">
    <citation type="journal article" date="2011" name="MBio">
        <title>Novel metabolic attributes of the genus Cyanothece, comprising a group of unicellular nitrogen-fixing Cyanobacteria.</title>
        <authorList>
            <person name="Bandyopadhyay A."/>
            <person name="Elvitigala T."/>
            <person name="Welsh E."/>
            <person name="Stockel J."/>
            <person name="Liberton M."/>
            <person name="Min H."/>
            <person name="Sherman L.A."/>
            <person name="Pakrasi H.B."/>
        </authorList>
    </citation>
    <scope>NUCLEOTIDE SEQUENCE [LARGE SCALE GENOMIC DNA]</scope>
    <source>
        <strain evidence="4">PCC 7822</strain>
        <plasmid evidence="4">Cy782201</plasmid>
    </source>
</reference>
<dbReference type="InterPro" id="IPR050811">
    <property type="entry name" value="Phosphate_ABC_transporter"/>
</dbReference>
<geneLocation type="plasmid" evidence="3 4">
    <name>Cy782201</name>
</geneLocation>
<keyword evidence="3" id="KW-0614">Plasmid</keyword>
<dbReference type="Pfam" id="PF12849">
    <property type="entry name" value="PBP_like_2"/>
    <property type="match status" value="1"/>
</dbReference>
<dbReference type="HOGENOM" id="CLU_026228_5_1_3"/>
<dbReference type="KEGG" id="cyj:Cyan7822_5761"/>
<protein>
    <submittedName>
        <fullName evidence="3">Extracellular solute-binding protein</fullName>
    </submittedName>
</protein>
<dbReference type="InterPro" id="IPR024370">
    <property type="entry name" value="PBP_domain"/>
</dbReference>
<dbReference type="CDD" id="cd13653">
    <property type="entry name" value="PBP2_phosphate_like_1"/>
    <property type="match status" value="1"/>
</dbReference>
<evidence type="ECO:0000256" key="1">
    <source>
        <dbReference type="ARBA" id="ARBA00022729"/>
    </source>
</evidence>
<dbReference type="OrthoDB" id="9790048at2"/>
<dbReference type="SUPFAM" id="SSF53850">
    <property type="entry name" value="Periplasmic binding protein-like II"/>
    <property type="match status" value="1"/>
</dbReference>
<dbReference type="Gene3D" id="3.40.190.10">
    <property type="entry name" value="Periplasmic binding protein-like II"/>
    <property type="match status" value="2"/>
</dbReference>
<dbReference type="EMBL" id="CP002199">
    <property type="protein sequence ID" value="ADN17622.1"/>
    <property type="molecule type" value="Genomic_DNA"/>
</dbReference>
<evidence type="ECO:0000259" key="2">
    <source>
        <dbReference type="Pfam" id="PF12849"/>
    </source>
</evidence>
<sequence length="280" mass="30278">MVLRGSLWITISLVTGLYLSSCSKPAQEETQQQKLTITGASTIAPLVSVLGKKFEEKHPGTRIDVHTGGSARGLADANQGLADIGMVSEALTEEEKKGLKVFLIGLDGVSIIVNKANPIKSMTSEQVKSIYTGKINNWKELGGPEAPITKIHKAEGRSTLKLFLNYFKLDNKFIKADTVIGDDQQGIKVVAGNPNAIGYVSIGSAEYEMSQGVPVKLLALDGVEATTANVANGKFPLMRELNLVVKNSPGKLTQQFVDFAQNKDNYEIITQEHFVPPTKH</sequence>
<accession>E0UKZ2</accession>
<evidence type="ECO:0000313" key="3">
    <source>
        <dbReference type="EMBL" id="ADN17622.1"/>
    </source>
</evidence>
<dbReference type="PANTHER" id="PTHR30570">
    <property type="entry name" value="PERIPLASMIC PHOSPHATE BINDING COMPONENT OF PHOSPHATE ABC TRANSPORTER"/>
    <property type="match status" value="1"/>
</dbReference>
<dbReference type="PANTHER" id="PTHR30570:SF1">
    <property type="entry name" value="PHOSPHATE-BINDING PROTEIN PSTS"/>
    <property type="match status" value="1"/>
</dbReference>
<keyword evidence="1" id="KW-0732">Signal</keyword>
<keyword evidence="4" id="KW-1185">Reference proteome</keyword>
<evidence type="ECO:0000313" key="4">
    <source>
        <dbReference type="Proteomes" id="UP000008206"/>
    </source>
</evidence>